<dbReference type="GO" id="GO:0000184">
    <property type="term" value="P:nuclear-transcribed mRNA catabolic process, nonsense-mediated decay"/>
    <property type="evidence" value="ECO:0007669"/>
    <property type="project" value="TreeGrafter"/>
</dbReference>
<dbReference type="Proteomes" id="UP000247810">
    <property type="component" value="Unassembled WGS sequence"/>
</dbReference>
<gene>
    <name evidence="2" type="ORF">BO71DRAFT_206123</name>
</gene>
<reference evidence="2 3" key="1">
    <citation type="submission" date="2018-02" db="EMBL/GenBank/DDBJ databases">
        <title>The genomes of Aspergillus section Nigri reveals drivers in fungal speciation.</title>
        <authorList>
            <consortium name="DOE Joint Genome Institute"/>
            <person name="Vesth T.C."/>
            <person name="Nybo J."/>
            <person name="Theobald S."/>
            <person name="Brandl J."/>
            <person name="Frisvad J.C."/>
            <person name="Nielsen K.F."/>
            <person name="Lyhne E.K."/>
            <person name="Kogle M.E."/>
            <person name="Kuo A."/>
            <person name="Riley R."/>
            <person name="Clum A."/>
            <person name="Nolan M."/>
            <person name="Lipzen A."/>
            <person name="Salamov A."/>
            <person name="Henrissat B."/>
            <person name="Wiebenga A."/>
            <person name="De vries R.P."/>
            <person name="Grigoriev I.V."/>
            <person name="Mortensen U.H."/>
            <person name="Andersen M.R."/>
            <person name="Baker S.E."/>
        </authorList>
    </citation>
    <scope>NUCLEOTIDE SEQUENCE [LARGE SCALE GENOMIC DNA]</scope>
    <source>
        <strain evidence="2 3">CBS 707.79</strain>
    </source>
</reference>
<dbReference type="AlphaFoldDB" id="A0A319DVF3"/>
<dbReference type="PANTHER" id="PTHR15696:SF0">
    <property type="entry name" value="TELOMERASE-BINDING PROTEIN EST1A"/>
    <property type="match status" value="1"/>
</dbReference>
<feature type="region of interest" description="Disordered" evidence="1">
    <location>
        <begin position="1"/>
        <end position="190"/>
    </location>
</feature>
<dbReference type="GO" id="GO:0042162">
    <property type="term" value="F:telomeric DNA binding"/>
    <property type="evidence" value="ECO:0007669"/>
    <property type="project" value="TreeGrafter"/>
</dbReference>
<evidence type="ECO:0000313" key="2">
    <source>
        <dbReference type="EMBL" id="PYH95343.1"/>
    </source>
</evidence>
<dbReference type="GO" id="GO:0070034">
    <property type="term" value="F:telomerase RNA binding"/>
    <property type="evidence" value="ECO:0007669"/>
    <property type="project" value="TreeGrafter"/>
</dbReference>
<dbReference type="InterPro" id="IPR045153">
    <property type="entry name" value="Est1/Ebs1-like"/>
</dbReference>
<organism evidence="2 3">
    <name type="scientific">Aspergillus ellipticus CBS 707.79</name>
    <dbReference type="NCBI Taxonomy" id="1448320"/>
    <lineage>
        <taxon>Eukaryota</taxon>
        <taxon>Fungi</taxon>
        <taxon>Dikarya</taxon>
        <taxon>Ascomycota</taxon>
        <taxon>Pezizomycotina</taxon>
        <taxon>Eurotiomycetes</taxon>
        <taxon>Eurotiomycetidae</taxon>
        <taxon>Eurotiales</taxon>
        <taxon>Aspergillaceae</taxon>
        <taxon>Aspergillus</taxon>
        <taxon>Aspergillus subgen. Circumdati</taxon>
    </lineage>
</organism>
<feature type="compositionally biased region" description="Basic and acidic residues" evidence="1">
    <location>
        <begin position="156"/>
        <end position="166"/>
    </location>
</feature>
<evidence type="ECO:0000256" key="1">
    <source>
        <dbReference type="SAM" id="MobiDB-lite"/>
    </source>
</evidence>
<feature type="compositionally biased region" description="Basic and acidic residues" evidence="1">
    <location>
        <begin position="10"/>
        <end position="22"/>
    </location>
</feature>
<dbReference type="OrthoDB" id="2017974at2759"/>
<sequence>MSDGCGREPLPYRHRDSVEGPEPHSNSKPTGLPVSKPQPISPKPPAPLVSDSDSPVGSSTTNRALHSASASSSHRRGDSSGAIPDDFASDGVSGLGASPKVPNARRRIWQEQKKRPGTPPACSSNRAAAESPSKKASPAGSDSRLPTRSSALAADDLGKGPSDRPPRLRSQSPLSSPNSDGGQLPLDLSDMASLSNSSATSAEGLSYGQECARQCSVLLSSTGRIIGTDGGIPPHGISVRHMEAYPIITEEQLINDVRSIYGGIIMVEGRLLEQDAIMAATPIPAPHEKYRATSFVHRLLMIEHSDFFLASRHPIASAPIQALAENYAMPARFWRYGIHAHLEVLRNRLPDSLEHMVTFICFAYSMLTLMLETAPTFEDTWMECLGDLSRYRMAIEESDLRERELWAGISRHWYTQVSDRNPHIGRIQHHLAVLARPDVIQQLFYYTKSLISIHPFAGTRESIFLLFNPFLNGPRPINRLPLVSAFVAAHGCIYNGDVGDRLLESVNTFMSLLTQSIGRIGPAFRMQGFYICASNVAAMLEYGNANALLPPEFDEANSSPSESLEEVYASAASNWTPVDDIPAVRTAFLASRDSKSPSPQLFYGSLLSYHILDLFLEQTSDRNIYAACHVALAFLWCLSLTPRGMNRVEVTVPWRKLATFLNTLFRNYIKPDIAEQDDFPISEETTWVAEDFLIRGHSWSQRLYPPSFFDNAPSVDDGRDIEPPSRDVTRMYRCIWLGVRLAKFERWMTYDANERNFSATPFALELEKIADEHNPFMKFDVFKPSKPDVDAHET</sequence>
<dbReference type="Gene3D" id="1.25.40.10">
    <property type="entry name" value="Tetratricopeptide repeat domain"/>
    <property type="match status" value="1"/>
</dbReference>
<dbReference type="EMBL" id="KZ825855">
    <property type="protein sequence ID" value="PYH95343.1"/>
    <property type="molecule type" value="Genomic_DNA"/>
</dbReference>
<proteinExistence type="predicted"/>
<evidence type="ECO:0000313" key="3">
    <source>
        <dbReference type="Proteomes" id="UP000247810"/>
    </source>
</evidence>
<name>A0A319DVF3_9EURO</name>
<dbReference type="InterPro" id="IPR011990">
    <property type="entry name" value="TPR-like_helical_dom_sf"/>
</dbReference>
<dbReference type="SUPFAM" id="SSF48452">
    <property type="entry name" value="TPR-like"/>
    <property type="match status" value="1"/>
</dbReference>
<feature type="compositionally biased region" description="Low complexity" evidence="1">
    <location>
        <begin position="168"/>
        <end position="180"/>
    </location>
</feature>
<keyword evidence="3" id="KW-1185">Reference proteome</keyword>
<dbReference type="GO" id="GO:0005697">
    <property type="term" value="C:telomerase holoenzyme complex"/>
    <property type="evidence" value="ECO:0007669"/>
    <property type="project" value="TreeGrafter"/>
</dbReference>
<dbReference type="FunFam" id="1.25.40.10:FF:000202">
    <property type="entry name" value="Unplaced genomic scaffold supercont1.7, whole genome shotgun sequence"/>
    <property type="match status" value="1"/>
</dbReference>
<feature type="compositionally biased region" description="Polar residues" evidence="1">
    <location>
        <begin position="51"/>
        <end position="64"/>
    </location>
</feature>
<protein>
    <recommendedName>
        <fullName evidence="4">DNA/RNA-binding domain-containing protein</fullName>
    </recommendedName>
</protein>
<dbReference type="PANTHER" id="PTHR15696">
    <property type="entry name" value="SMG-7 SUPPRESSOR WITH MORPHOLOGICAL EFFECT ON GENITALIA PROTEIN 7"/>
    <property type="match status" value="1"/>
</dbReference>
<accession>A0A319DVF3</accession>
<feature type="compositionally biased region" description="Low complexity" evidence="1">
    <location>
        <begin position="127"/>
        <end position="143"/>
    </location>
</feature>
<evidence type="ECO:0008006" key="4">
    <source>
        <dbReference type="Google" id="ProtNLM"/>
    </source>
</evidence>
<dbReference type="VEuPathDB" id="FungiDB:BO71DRAFT_206123"/>
<dbReference type="STRING" id="1448320.A0A319DVF3"/>